<proteinExistence type="inferred from homology"/>
<dbReference type="AlphaFoldDB" id="A0A0L0SHV0"/>
<dbReference type="Pfam" id="PF14580">
    <property type="entry name" value="LRR_9"/>
    <property type="match status" value="1"/>
</dbReference>
<dbReference type="SMART" id="SM00446">
    <property type="entry name" value="LRRcap"/>
    <property type="match status" value="1"/>
</dbReference>
<dbReference type="InterPro" id="IPR001611">
    <property type="entry name" value="Leu-rich_rpt"/>
</dbReference>
<keyword evidence="3" id="KW-0963">Cytoplasm</keyword>
<dbReference type="GO" id="GO:0036158">
    <property type="term" value="P:outer dynein arm assembly"/>
    <property type="evidence" value="ECO:0007669"/>
    <property type="project" value="TreeGrafter"/>
</dbReference>
<evidence type="ECO:0000256" key="6">
    <source>
        <dbReference type="ARBA" id="ARBA00023054"/>
    </source>
</evidence>
<gene>
    <name evidence="12" type="ORF">AMAG_07345</name>
</gene>
<dbReference type="STRING" id="578462.A0A0L0SHV0"/>
<evidence type="ECO:0000256" key="10">
    <source>
        <dbReference type="SAM" id="MobiDB-lite"/>
    </source>
</evidence>
<feature type="region of interest" description="Disordered" evidence="10">
    <location>
        <begin position="376"/>
        <end position="414"/>
    </location>
</feature>
<dbReference type="Pfam" id="PF23602">
    <property type="entry name" value="CS_DNAAF11_C"/>
    <property type="match status" value="1"/>
</dbReference>
<dbReference type="Proteomes" id="UP000054350">
    <property type="component" value="Unassembled WGS sequence"/>
</dbReference>
<dbReference type="InterPro" id="IPR003603">
    <property type="entry name" value="U2A'_phosphoprotein32A_C"/>
</dbReference>
<keyword evidence="13" id="KW-1185">Reference proteome</keyword>
<dbReference type="VEuPathDB" id="FungiDB:AMAG_07345"/>
<evidence type="ECO:0000256" key="9">
    <source>
        <dbReference type="ARBA" id="ARBA00049982"/>
    </source>
</evidence>
<protein>
    <recommendedName>
        <fullName evidence="11">U2A'/phosphoprotein 32 family A C-terminal domain-containing protein</fullName>
    </recommendedName>
</protein>
<keyword evidence="5" id="KW-0677">Repeat</keyword>
<keyword evidence="7" id="KW-0969">Cilium</keyword>
<dbReference type="SMART" id="SM00365">
    <property type="entry name" value="LRR_SD22"/>
    <property type="match status" value="2"/>
</dbReference>
<evidence type="ECO:0000313" key="12">
    <source>
        <dbReference type="EMBL" id="KNE62093.1"/>
    </source>
</evidence>
<dbReference type="PANTHER" id="PTHR18849">
    <property type="entry name" value="LEUCINE RICH REPEAT PROTEIN"/>
    <property type="match status" value="1"/>
</dbReference>
<dbReference type="SUPFAM" id="SSF52058">
    <property type="entry name" value="L domain-like"/>
    <property type="match status" value="1"/>
</dbReference>
<dbReference type="GO" id="GO:0005929">
    <property type="term" value="C:cilium"/>
    <property type="evidence" value="ECO:0007669"/>
    <property type="project" value="UniProtKB-SubCell"/>
</dbReference>
<evidence type="ECO:0000259" key="11">
    <source>
        <dbReference type="SMART" id="SM00446"/>
    </source>
</evidence>
<dbReference type="OrthoDB" id="10250990at2759"/>
<dbReference type="GO" id="GO:0005737">
    <property type="term" value="C:cytoplasm"/>
    <property type="evidence" value="ECO:0007669"/>
    <property type="project" value="UniProtKB-SubCell"/>
</dbReference>
<sequence length="414" mass="46269">MPPQRITRELLLKRAEHNDGDLSTLREITLHQFDLEKIEALDVYCRKLQILYLQNNQISKIENLNKLKELDYLNLTLNNITKIENLEGCESLRKLDLTVNFIDDLFCVESLIPCESLRELFLTGNPMTQKPGYREFVICTLPQLTHLDGVPIDKSERLRARQRYLEIKAEAAHLPVVVPPQADADSLAAIDTTPVEQLTAELQKGSSDHTPAARLTAARQLAKIRADKDPNKPKPKPPKVPLARIEPDGRVLQCNEGKYDFVTDETPDVVRFAVAISKFVDTSLIDAQVFDEYVRVQVREKLLQVRFDVPVDPSRVVAQRSQATGALVLYIARPGAPVGLDALQLYRKWEKEMEKAKAAEKAAADAAAAEARAASRAVPSLDAKVVPNEGQQRSVPIALAAEDWEDDPDVPPLV</sequence>
<reference evidence="13" key="2">
    <citation type="submission" date="2009-11" db="EMBL/GenBank/DDBJ databases">
        <title>The Genome Sequence of Allomyces macrogynus strain ATCC 38327.</title>
        <authorList>
            <consortium name="The Broad Institute Genome Sequencing Platform"/>
            <person name="Russ C."/>
            <person name="Cuomo C."/>
            <person name="Shea T."/>
            <person name="Young S.K."/>
            <person name="Zeng Q."/>
            <person name="Koehrsen M."/>
            <person name="Haas B."/>
            <person name="Borodovsky M."/>
            <person name="Guigo R."/>
            <person name="Alvarado L."/>
            <person name="Berlin A."/>
            <person name="Borenstein D."/>
            <person name="Chen Z."/>
            <person name="Engels R."/>
            <person name="Freedman E."/>
            <person name="Gellesch M."/>
            <person name="Goldberg J."/>
            <person name="Griggs A."/>
            <person name="Gujja S."/>
            <person name="Heiman D."/>
            <person name="Hepburn T."/>
            <person name="Howarth C."/>
            <person name="Jen D."/>
            <person name="Larson L."/>
            <person name="Lewis B."/>
            <person name="Mehta T."/>
            <person name="Park D."/>
            <person name="Pearson M."/>
            <person name="Roberts A."/>
            <person name="Saif S."/>
            <person name="Shenoy N."/>
            <person name="Sisk P."/>
            <person name="Stolte C."/>
            <person name="Sykes S."/>
            <person name="Walk T."/>
            <person name="White J."/>
            <person name="Yandava C."/>
            <person name="Burger G."/>
            <person name="Gray M.W."/>
            <person name="Holland P.W.H."/>
            <person name="King N."/>
            <person name="Lang F.B.F."/>
            <person name="Roger A.J."/>
            <person name="Ruiz-Trillo I."/>
            <person name="Lander E."/>
            <person name="Nusbaum C."/>
        </authorList>
    </citation>
    <scope>NUCLEOTIDE SEQUENCE [LARGE SCALE GENOMIC DNA]</scope>
    <source>
        <strain evidence="13">ATCC 38327</strain>
    </source>
</reference>
<keyword evidence="4" id="KW-0433">Leucine-rich repeat</keyword>
<evidence type="ECO:0000256" key="3">
    <source>
        <dbReference type="ARBA" id="ARBA00022490"/>
    </source>
</evidence>
<comment type="subcellular location">
    <subcellularLocation>
        <location evidence="1">Cell projection</location>
        <location evidence="1">Cilium</location>
    </subcellularLocation>
    <subcellularLocation>
        <location evidence="2">Cytoplasm</location>
    </subcellularLocation>
</comment>
<evidence type="ECO:0000256" key="1">
    <source>
        <dbReference type="ARBA" id="ARBA00004138"/>
    </source>
</evidence>
<keyword evidence="6" id="KW-0175">Coiled coil</keyword>
<dbReference type="PANTHER" id="PTHR18849:SF0">
    <property type="entry name" value="CILIA- AND FLAGELLA-ASSOCIATED PROTEIN 410-RELATED"/>
    <property type="match status" value="1"/>
</dbReference>
<comment type="similarity">
    <text evidence="9">Belongs to the tilB family.</text>
</comment>
<organism evidence="12 13">
    <name type="scientific">Allomyces macrogynus (strain ATCC 38327)</name>
    <name type="common">Allomyces javanicus var. macrogynus</name>
    <dbReference type="NCBI Taxonomy" id="578462"/>
    <lineage>
        <taxon>Eukaryota</taxon>
        <taxon>Fungi</taxon>
        <taxon>Fungi incertae sedis</taxon>
        <taxon>Blastocladiomycota</taxon>
        <taxon>Blastocladiomycetes</taxon>
        <taxon>Blastocladiales</taxon>
        <taxon>Blastocladiaceae</taxon>
        <taxon>Allomyces</taxon>
    </lineage>
</organism>
<evidence type="ECO:0000313" key="13">
    <source>
        <dbReference type="Proteomes" id="UP000054350"/>
    </source>
</evidence>
<accession>A0A0L0SHV0</accession>
<keyword evidence="8" id="KW-0966">Cell projection</keyword>
<dbReference type="OMA" id="QHRAVIV"/>
<name>A0A0L0SHV0_ALLM3</name>
<dbReference type="PROSITE" id="PS51450">
    <property type="entry name" value="LRR"/>
    <property type="match status" value="2"/>
</dbReference>
<evidence type="ECO:0000256" key="2">
    <source>
        <dbReference type="ARBA" id="ARBA00004496"/>
    </source>
</evidence>
<feature type="domain" description="U2A'/phosphoprotein 32 family A C-terminal" evidence="11">
    <location>
        <begin position="130"/>
        <end position="148"/>
    </location>
</feature>
<dbReference type="FunFam" id="3.80.10.10:FF:000052">
    <property type="entry name" value="Leucine rich repeat containing 6"/>
    <property type="match status" value="1"/>
</dbReference>
<evidence type="ECO:0000256" key="5">
    <source>
        <dbReference type="ARBA" id="ARBA00022737"/>
    </source>
</evidence>
<evidence type="ECO:0000256" key="4">
    <source>
        <dbReference type="ARBA" id="ARBA00022614"/>
    </source>
</evidence>
<dbReference type="Gene3D" id="3.80.10.10">
    <property type="entry name" value="Ribonuclease Inhibitor"/>
    <property type="match status" value="1"/>
</dbReference>
<evidence type="ECO:0000256" key="7">
    <source>
        <dbReference type="ARBA" id="ARBA00023069"/>
    </source>
</evidence>
<dbReference type="EMBL" id="GG745339">
    <property type="protein sequence ID" value="KNE62093.1"/>
    <property type="molecule type" value="Genomic_DNA"/>
</dbReference>
<feature type="compositionally biased region" description="Acidic residues" evidence="10">
    <location>
        <begin position="402"/>
        <end position="414"/>
    </location>
</feature>
<reference evidence="12 13" key="1">
    <citation type="submission" date="2009-11" db="EMBL/GenBank/DDBJ databases">
        <title>Annotation of Allomyces macrogynus ATCC 38327.</title>
        <authorList>
            <consortium name="The Broad Institute Genome Sequencing Platform"/>
            <person name="Russ C."/>
            <person name="Cuomo C."/>
            <person name="Burger G."/>
            <person name="Gray M.W."/>
            <person name="Holland P.W.H."/>
            <person name="King N."/>
            <person name="Lang F.B.F."/>
            <person name="Roger A.J."/>
            <person name="Ruiz-Trillo I."/>
            <person name="Young S.K."/>
            <person name="Zeng Q."/>
            <person name="Gargeya S."/>
            <person name="Fitzgerald M."/>
            <person name="Haas B."/>
            <person name="Abouelleil A."/>
            <person name="Alvarado L."/>
            <person name="Arachchi H.M."/>
            <person name="Berlin A."/>
            <person name="Chapman S.B."/>
            <person name="Gearin G."/>
            <person name="Goldberg J."/>
            <person name="Griggs A."/>
            <person name="Gujja S."/>
            <person name="Hansen M."/>
            <person name="Heiman D."/>
            <person name="Howarth C."/>
            <person name="Larimer J."/>
            <person name="Lui A."/>
            <person name="MacDonald P.J.P."/>
            <person name="McCowen C."/>
            <person name="Montmayeur A."/>
            <person name="Murphy C."/>
            <person name="Neiman D."/>
            <person name="Pearson M."/>
            <person name="Priest M."/>
            <person name="Roberts A."/>
            <person name="Saif S."/>
            <person name="Shea T."/>
            <person name="Sisk P."/>
            <person name="Stolte C."/>
            <person name="Sykes S."/>
            <person name="Wortman J."/>
            <person name="Nusbaum C."/>
            <person name="Birren B."/>
        </authorList>
    </citation>
    <scope>NUCLEOTIDE SEQUENCE [LARGE SCALE GENOMIC DNA]</scope>
    <source>
        <strain evidence="12 13">ATCC 38327</strain>
    </source>
</reference>
<dbReference type="InterPro" id="IPR032675">
    <property type="entry name" value="LRR_dom_sf"/>
</dbReference>
<dbReference type="InterPro" id="IPR056496">
    <property type="entry name" value="CS_DNAAF11_C"/>
</dbReference>
<evidence type="ECO:0000256" key="8">
    <source>
        <dbReference type="ARBA" id="ARBA00023273"/>
    </source>
</evidence>
<dbReference type="eggNOG" id="KOG0531">
    <property type="taxonomic scope" value="Eukaryota"/>
</dbReference>